<dbReference type="Proteomes" id="UP001595453">
    <property type="component" value="Unassembled WGS sequence"/>
</dbReference>
<keyword evidence="3" id="KW-1185">Reference proteome</keyword>
<dbReference type="RefSeq" id="WP_377128121.1">
    <property type="nucleotide sequence ID" value="NZ_JBHRSD010000043.1"/>
</dbReference>
<sequence length="190" mass="21831">MNVIVLVTVFLLITILGVYLVVENNRRKAIEAEKRAYNERVRELHRHFKARLAEFAEARIVRPKYLPKLQAIISNFFVVQPHNEENLLHLEKVTDLFLATVTNELKKCQVTGRFDELAEQMQYFVAELPNTGIAFNRAFYHEILPALIVVIRTSDEPLPHVEATKPAEPEAAPEQFIKANTTKAQELVND</sequence>
<evidence type="ECO:0000313" key="3">
    <source>
        <dbReference type="Proteomes" id="UP001595453"/>
    </source>
</evidence>
<keyword evidence="1" id="KW-0175">Coiled coil</keyword>
<proteinExistence type="predicted"/>
<reference evidence="3" key="1">
    <citation type="journal article" date="2019" name="Int. J. Syst. Evol. Microbiol.">
        <title>The Global Catalogue of Microorganisms (GCM) 10K type strain sequencing project: providing services to taxonomists for standard genome sequencing and annotation.</title>
        <authorList>
            <consortium name="The Broad Institute Genomics Platform"/>
            <consortium name="The Broad Institute Genome Sequencing Center for Infectious Disease"/>
            <person name="Wu L."/>
            <person name="Ma J."/>
        </authorList>
    </citation>
    <scope>NUCLEOTIDE SEQUENCE [LARGE SCALE GENOMIC DNA]</scope>
    <source>
        <strain evidence="3">KCTC 42730</strain>
    </source>
</reference>
<comment type="caution">
    <text evidence="2">The sequence shown here is derived from an EMBL/GenBank/DDBJ whole genome shotgun (WGS) entry which is preliminary data.</text>
</comment>
<evidence type="ECO:0000313" key="2">
    <source>
        <dbReference type="EMBL" id="MFC3034574.1"/>
    </source>
</evidence>
<dbReference type="EMBL" id="JBHRSD010000043">
    <property type="protein sequence ID" value="MFC3034574.1"/>
    <property type="molecule type" value="Genomic_DNA"/>
</dbReference>
<name>A0ABV7CPF2_9GAMM</name>
<evidence type="ECO:0000256" key="1">
    <source>
        <dbReference type="SAM" id="Coils"/>
    </source>
</evidence>
<organism evidence="2 3">
    <name type="scientific">Pseudoalteromonas fenneropenaei</name>
    <dbReference type="NCBI Taxonomy" id="1737459"/>
    <lineage>
        <taxon>Bacteria</taxon>
        <taxon>Pseudomonadati</taxon>
        <taxon>Pseudomonadota</taxon>
        <taxon>Gammaproteobacteria</taxon>
        <taxon>Alteromonadales</taxon>
        <taxon>Pseudoalteromonadaceae</taxon>
        <taxon>Pseudoalteromonas</taxon>
    </lineage>
</organism>
<protein>
    <recommendedName>
        <fullName evidence="4">LemA family protein</fullName>
    </recommendedName>
</protein>
<accession>A0ABV7CPF2</accession>
<feature type="coiled-coil region" evidence="1">
    <location>
        <begin position="20"/>
        <end position="47"/>
    </location>
</feature>
<evidence type="ECO:0008006" key="4">
    <source>
        <dbReference type="Google" id="ProtNLM"/>
    </source>
</evidence>
<gene>
    <name evidence="2" type="ORF">ACFOEE_18900</name>
</gene>